<feature type="domain" description="HAT C-terminal dimerisation" evidence="2">
    <location>
        <begin position="517"/>
        <end position="599"/>
    </location>
</feature>
<dbReference type="SUPFAM" id="SSF140996">
    <property type="entry name" value="Hermes dimerisation domain"/>
    <property type="match status" value="1"/>
</dbReference>
<organism evidence="3">
    <name type="scientific">Prunus dulcis</name>
    <name type="common">Almond</name>
    <name type="synonym">Amygdalus dulcis</name>
    <dbReference type="NCBI Taxonomy" id="3755"/>
    <lineage>
        <taxon>Eukaryota</taxon>
        <taxon>Viridiplantae</taxon>
        <taxon>Streptophyta</taxon>
        <taxon>Embryophyta</taxon>
        <taxon>Tracheophyta</taxon>
        <taxon>Spermatophyta</taxon>
        <taxon>Magnoliopsida</taxon>
        <taxon>eudicotyledons</taxon>
        <taxon>Gunneridae</taxon>
        <taxon>Pentapetalae</taxon>
        <taxon>rosids</taxon>
        <taxon>fabids</taxon>
        <taxon>Rosales</taxon>
        <taxon>Rosaceae</taxon>
        <taxon>Amygdaloideae</taxon>
        <taxon>Amygdaleae</taxon>
        <taxon>Prunus</taxon>
    </lineage>
</organism>
<dbReference type="PANTHER" id="PTHR46481">
    <property type="entry name" value="ZINC FINGER BED DOMAIN-CONTAINING PROTEIN 4"/>
    <property type="match status" value="1"/>
</dbReference>
<dbReference type="EMBL" id="AP019303">
    <property type="protein sequence ID" value="BBH07577.1"/>
    <property type="molecule type" value="Genomic_DNA"/>
</dbReference>
<dbReference type="InterPro" id="IPR052035">
    <property type="entry name" value="ZnF_BED_domain_contain"/>
</dbReference>
<dbReference type="PANTHER" id="PTHR46481:SF7">
    <property type="entry name" value="ZINC FINGER BED DOMAIN-CONTAINING PROTEIN RICESLEEPER 2-LIKE"/>
    <property type="match status" value="1"/>
</dbReference>
<sequence>MDEANSIPTMDEANSVPTMMEVNQGVEEGFDSNHVPPMTESAPAVVTSQALPGASDQLQPLPSQKKRKPTRQPSEVWNHFEQYQTGNPSEPIRVRCKVPGSNQKVLSFAKDQSGSITALGAAGFNKEESRKACLRMVIIDELPFSFVDGEGFRHFCSVACPRFIPPSRRTLARDLLALYYDEKQLLKAKLAAYRVSLTTDTWTSVQNINYMVLTAHFLDDDWMLHKRVLNFCVIQNHKGRTIGRLIEKCLIDWGIERVLTITLDNASANDKAVSYLQNKMKDWPNGGLLLDGVHLHMRCCAHIVNLIVTDGLKELHNSVKSIRDAVMYVRSSPQRLETFKSCIEKDKIDCKGLVVLDVPTRWNSTYMMLEAALKFKKAFSRLEDEDGHFKSYFGRGNTPPVEEDWANAVVFVKFLKSFYEFTLRCSATLHATAHTTFHDLFAIDCELAELSVVDNPLLSNMAQNMKLKYDKYWGSLDSVNQFLLIAVVLDPSDRKKAMKEKWKKRQQEKEAVVLSHEIDRYLSDAAEQDIEQFDILNWWRVNASKYPVLAVIARDVLAIPVSTVASESTFSTGGRTINSFRSSLSPAMVEALICTQNWLKSTSISLQVQPTIEEMEFYETVEDQMLVRLCTFSLIDSLLMHNLAIMNVCFDGNCKLRCMLDIGQPLNKWNDVVLAFDGMEWNDIMAKC</sequence>
<name>A0A4Y1RUZ0_PRUDU</name>
<accession>A0A4Y1RUZ0</accession>
<dbReference type="GO" id="GO:0046983">
    <property type="term" value="F:protein dimerization activity"/>
    <property type="evidence" value="ECO:0007669"/>
    <property type="project" value="InterPro"/>
</dbReference>
<proteinExistence type="predicted"/>
<dbReference type="InterPro" id="IPR012337">
    <property type="entry name" value="RNaseH-like_sf"/>
</dbReference>
<evidence type="ECO:0000259" key="2">
    <source>
        <dbReference type="Pfam" id="PF05699"/>
    </source>
</evidence>
<dbReference type="InterPro" id="IPR008906">
    <property type="entry name" value="HATC_C_dom"/>
</dbReference>
<dbReference type="SUPFAM" id="SSF53098">
    <property type="entry name" value="Ribonuclease H-like"/>
    <property type="match status" value="1"/>
</dbReference>
<gene>
    <name evidence="3" type="ORF">Prudu_019554</name>
</gene>
<dbReference type="Pfam" id="PF05699">
    <property type="entry name" value="Dimer_Tnp_hAT"/>
    <property type="match status" value="1"/>
</dbReference>
<dbReference type="GO" id="GO:0003677">
    <property type="term" value="F:DNA binding"/>
    <property type="evidence" value="ECO:0007669"/>
    <property type="project" value="UniProtKB-KW"/>
</dbReference>
<protein>
    <recommendedName>
        <fullName evidence="2">HAT C-terminal dimerisation domain-containing protein</fullName>
    </recommendedName>
</protein>
<evidence type="ECO:0000313" key="3">
    <source>
        <dbReference type="EMBL" id="BBH07577.1"/>
    </source>
</evidence>
<feature type="compositionally biased region" description="Polar residues" evidence="1">
    <location>
        <begin position="53"/>
        <end position="62"/>
    </location>
</feature>
<feature type="region of interest" description="Disordered" evidence="1">
    <location>
        <begin position="53"/>
        <end position="75"/>
    </location>
</feature>
<reference evidence="3" key="1">
    <citation type="journal article" date="2019" name="Science">
        <title>Mutation of a bHLH transcription factor allowed almond domestication.</title>
        <authorList>
            <person name="Sanchez-Perez R."/>
            <person name="Pavan S."/>
            <person name="Mazzeo R."/>
            <person name="Moldovan C."/>
            <person name="Aiese Cigliano R."/>
            <person name="Del Cueto J."/>
            <person name="Ricciardi F."/>
            <person name="Lotti C."/>
            <person name="Ricciardi L."/>
            <person name="Dicenta F."/>
            <person name="Lopez-Marques R.L."/>
            <person name="Lindberg Moller B."/>
        </authorList>
    </citation>
    <scope>NUCLEOTIDE SEQUENCE</scope>
</reference>
<dbReference type="AlphaFoldDB" id="A0A4Y1RUZ0"/>
<evidence type="ECO:0000256" key="1">
    <source>
        <dbReference type="SAM" id="MobiDB-lite"/>
    </source>
</evidence>